<evidence type="ECO:0000313" key="2">
    <source>
        <dbReference type="Proteomes" id="UP000275368"/>
    </source>
</evidence>
<dbReference type="EMBL" id="AP019308">
    <property type="protein sequence ID" value="BBH21338.1"/>
    <property type="molecule type" value="Genomic_DNA"/>
</dbReference>
<protein>
    <submittedName>
        <fullName evidence="1">Uncharacterized protein</fullName>
    </submittedName>
</protein>
<accession>A0A3G9JBS7</accession>
<dbReference type="KEGG" id="pbk:Back11_26830"/>
<sequence length="60" mass="6709">MLLLTRVVPREYNTLVPSVYAGGGSFFMCASGDSLINQGVGTTQNPKYMLSKWFLLQYDE</sequence>
<keyword evidence="2" id="KW-1185">Reference proteome</keyword>
<gene>
    <name evidence="1" type="ORF">Back11_26830</name>
</gene>
<dbReference type="AlphaFoldDB" id="A0A3G9JBS7"/>
<evidence type="ECO:0000313" key="1">
    <source>
        <dbReference type="EMBL" id="BBH21338.1"/>
    </source>
</evidence>
<dbReference type="Proteomes" id="UP000275368">
    <property type="component" value="Chromosome"/>
</dbReference>
<reference evidence="1 2" key="1">
    <citation type="submission" date="2018-11" db="EMBL/GenBank/DDBJ databases">
        <title>Complete genome sequence of Paenibacillus baekrokdamisoli strain KCTC 33723.</title>
        <authorList>
            <person name="Kang S.W."/>
            <person name="Lee K.C."/>
            <person name="Kim K.K."/>
            <person name="Kim J.S."/>
            <person name="Kim D.S."/>
            <person name="Ko S.H."/>
            <person name="Yang S.H."/>
            <person name="Lee J.S."/>
        </authorList>
    </citation>
    <scope>NUCLEOTIDE SEQUENCE [LARGE SCALE GENOMIC DNA]</scope>
    <source>
        <strain evidence="1 2">KCTC 33723</strain>
    </source>
</reference>
<organism evidence="1 2">
    <name type="scientific">Paenibacillus baekrokdamisoli</name>
    <dbReference type="NCBI Taxonomy" id="1712516"/>
    <lineage>
        <taxon>Bacteria</taxon>
        <taxon>Bacillati</taxon>
        <taxon>Bacillota</taxon>
        <taxon>Bacilli</taxon>
        <taxon>Bacillales</taxon>
        <taxon>Paenibacillaceae</taxon>
        <taxon>Paenibacillus</taxon>
    </lineage>
</organism>
<name>A0A3G9JBS7_9BACL</name>
<proteinExistence type="predicted"/>